<dbReference type="Gene3D" id="1.10.260.40">
    <property type="entry name" value="lambda repressor-like DNA-binding domains"/>
    <property type="match status" value="1"/>
</dbReference>
<dbReference type="EMBL" id="BAAARN010000004">
    <property type="protein sequence ID" value="GAA2738652.1"/>
    <property type="molecule type" value="Genomic_DNA"/>
</dbReference>
<evidence type="ECO:0000256" key="1">
    <source>
        <dbReference type="SAM" id="MobiDB-lite"/>
    </source>
</evidence>
<feature type="compositionally biased region" description="Basic and acidic residues" evidence="1">
    <location>
        <begin position="199"/>
        <end position="219"/>
    </location>
</feature>
<feature type="domain" description="HTH cro/C1-type" evidence="2">
    <location>
        <begin position="50"/>
        <end position="104"/>
    </location>
</feature>
<dbReference type="Proteomes" id="UP001501326">
    <property type="component" value="Unassembled WGS sequence"/>
</dbReference>
<protein>
    <recommendedName>
        <fullName evidence="2">HTH cro/C1-type domain-containing protein</fullName>
    </recommendedName>
</protein>
<dbReference type="InterPro" id="IPR001387">
    <property type="entry name" value="Cro/C1-type_HTH"/>
</dbReference>
<evidence type="ECO:0000313" key="3">
    <source>
        <dbReference type="EMBL" id="GAA2738652.1"/>
    </source>
</evidence>
<dbReference type="SUPFAM" id="SSF47413">
    <property type="entry name" value="lambda repressor-like DNA-binding domains"/>
    <property type="match status" value="1"/>
</dbReference>
<evidence type="ECO:0000259" key="2">
    <source>
        <dbReference type="PROSITE" id="PS50943"/>
    </source>
</evidence>
<accession>A0ABN3UV52</accession>
<dbReference type="Pfam" id="PF13560">
    <property type="entry name" value="HTH_31"/>
    <property type="match status" value="1"/>
</dbReference>
<reference evidence="3 4" key="1">
    <citation type="journal article" date="2019" name="Int. J. Syst. Evol. Microbiol.">
        <title>The Global Catalogue of Microorganisms (GCM) 10K type strain sequencing project: providing services to taxonomists for standard genome sequencing and annotation.</title>
        <authorList>
            <consortium name="The Broad Institute Genomics Platform"/>
            <consortium name="The Broad Institute Genome Sequencing Center for Infectious Disease"/>
            <person name="Wu L."/>
            <person name="Ma J."/>
        </authorList>
    </citation>
    <scope>NUCLEOTIDE SEQUENCE [LARGE SCALE GENOMIC DNA]</scope>
    <source>
        <strain evidence="3 4">JCM 16378</strain>
    </source>
</reference>
<feature type="region of interest" description="Disordered" evidence="1">
    <location>
        <begin position="193"/>
        <end position="219"/>
    </location>
</feature>
<evidence type="ECO:0000313" key="4">
    <source>
        <dbReference type="Proteomes" id="UP001501326"/>
    </source>
</evidence>
<dbReference type="InterPro" id="IPR010982">
    <property type="entry name" value="Lambda_DNA-bd_dom_sf"/>
</dbReference>
<keyword evidence="4" id="KW-1185">Reference proteome</keyword>
<proteinExistence type="predicted"/>
<dbReference type="PROSITE" id="PS50943">
    <property type="entry name" value="HTH_CROC1"/>
    <property type="match status" value="1"/>
</dbReference>
<dbReference type="SMART" id="SM00530">
    <property type="entry name" value="HTH_XRE"/>
    <property type="match status" value="1"/>
</dbReference>
<gene>
    <name evidence="3" type="ORF">GCM10009867_30900</name>
</gene>
<comment type="caution">
    <text evidence="3">The sequence shown here is derived from an EMBL/GenBank/DDBJ whole genome shotgun (WGS) entry which is preliminary data.</text>
</comment>
<name>A0ABN3UV52_9MICO</name>
<organism evidence="3 4">
    <name type="scientific">Pedococcus aerophilus</name>
    <dbReference type="NCBI Taxonomy" id="436356"/>
    <lineage>
        <taxon>Bacteria</taxon>
        <taxon>Bacillati</taxon>
        <taxon>Actinomycetota</taxon>
        <taxon>Actinomycetes</taxon>
        <taxon>Micrococcales</taxon>
        <taxon>Intrasporangiaceae</taxon>
        <taxon>Pedococcus</taxon>
    </lineage>
</organism>
<sequence>MRFHLATSLAVLSDLPGTIVFGQPRGVPTSGIGPGDGGSEVDQFDSAGYLVRARRVAQLSQREMADHVGVAQSTLGGYEAGARKVPAHLLDAILAIAGLRLAVVDASGRVVEPFSADAVRDNAGRRFPAHLEVQPPDRLPREALRAPRYDRRPPKAWYHLRGSHEVDTTGPDRLDHPTQLELAARQRSLRTAGARRLKALREERAASTDRAQEGEGHGD</sequence>
<dbReference type="CDD" id="cd00093">
    <property type="entry name" value="HTH_XRE"/>
    <property type="match status" value="1"/>
</dbReference>